<organism evidence="7 8">
    <name type="scientific">Senna tora</name>
    <dbReference type="NCBI Taxonomy" id="362788"/>
    <lineage>
        <taxon>Eukaryota</taxon>
        <taxon>Viridiplantae</taxon>
        <taxon>Streptophyta</taxon>
        <taxon>Embryophyta</taxon>
        <taxon>Tracheophyta</taxon>
        <taxon>Spermatophyta</taxon>
        <taxon>Magnoliopsida</taxon>
        <taxon>eudicotyledons</taxon>
        <taxon>Gunneridae</taxon>
        <taxon>Pentapetalae</taxon>
        <taxon>rosids</taxon>
        <taxon>fabids</taxon>
        <taxon>Fabales</taxon>
        <taxon>Fabaceae</taxon>
        <taxon>Caesalpinioideae</taxon>
        <taxon>Cassia clade</taxon>
        <taxon>Senna</taxon>
    </lineage>
</organism>
<keyword evidence="1" id="KW-0433">Leucine-rich repeat</keyword>
<dbReference type="InterPro" id="IPR001611">
    <property type="entry name" value="Leu-rich_rpt"/>
</dbReference>
<sequence>MAAELVGGALLSATFDVLLERLTPHVDFLNFIRRKKLDQNLLHRLKPTLIAARAVLNDAELKQITDSAVKEWLDELRDAVYEVEDLMDEVSTKSVTQNQVCHLSTGYLNVHDREMGNKLEAIADRLELLFSGRARALRLRTFLGFNYGKIPYSVRHDSLSFNLTYLRVLSFADFEVLKKVPDCIGEFIHLRYLDLSSTQIESLPNSLCNLYNLQTLKLHSCFLLMMLPNDMQNLVNLRYLDIQDTALEEMPKGLSKLQDLHFLSDFIVGKDHGTMIGELGEISNLRDKLKVRNLENIRNGKEAYEAKMMEKKHLKELYLSWSTSQNDIENSQTERDILDKLQPHWDLQVLHIDGYRGTTFPDWLGIHLYLNMTELKLDNCINCWMLPPLGQLHSLKRLHISQFPKVVTVGVEFFKGSDNCSLLTPFASLEYLEFFEMPTWKEWHSNEIEAFPKLQELHMNYCLQLTGDLPTHLPSLKILHITSCPVLTSSIPNYPKLQDLKILSCIGSLLSTMALWFHILHLQSDEEQAEREMNTLAISNSVLLSNAHLENLEKIQIEGCKDLKCLSNHANHLLPNLKKLSITGCPDFEPFLEGSLPSSLRELEISYCDKLLDRYMEWHLPNLTHLCISSKHDSIKCFPEEGFLPVTLITLELFGLTSLETLNCKGLHHLTSLQELSICVSPKLKKMEGGQVQLPASLKRLRLKKCGLLEERCYAKDAEIWPKICHIPVIEINYKFPHETLLEELAEESSQEEEFQA</sequence>
<dbReference type="AlphaFoldDB" id="A0A834XAA6"/>
<protein>
    <submittedName>
        <fullName evidence="7">Putative disease resistance RPP13-like protein 1</fullName>
    </submittedName>
</protein>
<evidence type="ECO:0000313" key="8">
    <source>
        <dbReference type="Proteomes" id="UP000634136"/>
    </source>
</evidence>
<dbReference type="Gene3D" id="3.80.10.10">
    <property type="entry name" value="Ribonuclease Inhibitor"/>
    <property type="match status" value="2"/>
</dbReference>
<keyword evidence="3" id="KW-0547">Nucleotide-binding</keyword>
<keyword evidence="8" id="KW-1185">Reference proteome</keyword>
<dbReference type="Pfam" id="PF18052">
    <property type="entry name" value="Rx_N"/>
    <property type="match status" value="1"/>
</dbReference>
<dbReference type="PROSITE" id="PS51450">
    <property type="entry name" value="LRR"/>
    <property type="match status" value="1"/>
</dbReference>
<reference evidence="7" key="1">
    <citation type="submission" date="2020-09" db="EMBL/GenBank/DDBJ databases">
        <title>Genome-Enabled Discovery of Anthraquinone Biosynthesis in Senna tora.</title>
        <authorList>
            <person name="Kang S.-H."/>
            <person name="Pandey R.P."/>
            <person name="Lee C.-M."/>
            <person name="Sim J.-S."/>
            <person name="Jeong J.-T."/>
            <person name="Choi B.-S."/>
            <person name="Jung M."/>
            <person name="Ginzburg D."/>
            <person name="Zhao K."/>
            <person name="Won S.Y."/>
            <person name="Oh T.-J."/>
            <person name="Yu Y."/>
            <person name="Kim N.-H."/>
            <person name="Lee O.R."/>
            <person name="Lee T.-H."/>
            <person name="Bashyal P."/>
            <person name="Kim T.-S."/>
            <person name="Lee W.-H."/>
            <person name="Kawkins C."/>
            <person name="Kim C.-K."/>
            <person name="Kim J.S."/>
            <person name="Ahn B.O."/>
            <person name="Rhee S.Y."/>
            <person name="Sohng J.K."/>
        </authorList>
    </citation>
    <scope>NUCLEOTIDE SEQUENCE</scope>
    <source>
        <tissue evidence="7">Leaf</tissue>
    </source>
</reference>
<dbReference type="GO" id="GO:0000166">
    <property type="term" value="F:nucleotide binding"/>
    <property type="evidence" value="ECO:0007669"/>
    <property type="project" value="UniProtKB-KW"/>
</dbReference>
<dbReference type="EMBL" id="JAAIUW010000002">
    <property type="protein sequence ID" value="KAF7840394.1"/>
    <property type="molecule type" value="Genomic_DNA"/>
</dbReference>
<evidence type="ECO:0000256" key="1">
    <source>
        <dbReference type="ARBA" id="ARBA00022614"/>
    </source>
</evidence>
<keyword evidence="4" id="KW-0611">Plant defense</keyword>
<evidence type="ECO:0000256" key="2">
    <source>
        <dbReference type="ARBA" id="ARBA00022737"/>
    </source>
</evidence>
<dbReference type="PANTHER" id="PTHR47186:SF3">
    <property type="entry name" value="OS09G0267800 PROTEIN"/>
    <property type="match status" value="1"/>
</dbReference>
<dbReference type="GO" id="GO:0006952">
    <property type="term" value="P:defense response"/>
    <property type="evidence" value="ECO:0007669"/>
    <property type="project" value="UniProtKB-KW"/>
</dbReference>
<evidence type="ECO:0000256" key="3">
    <source>
        <dbReference type="ARBA" id="ARBA00022741"/>
    </source>
</evidence>
<dbReference type="InterPro" id="IPR032675">
    <property type="entry name" value="LRR_dom_sf"/>
</dbReference>
<dbReference type="OrthoDB" id="1896560at2759"/>
<feature type="domain" description="Disease resistance N-terminal" evidence="5">
    <location>
        <begin position="12"/>
        <end position="99"/>
    </location>
</feature>
<gene>
    <name evidence="7" type="ORF">G2W53_002692</name>
</gene>
<evidence type="ECO:0000256" key="4">
    <source>
        <dbReference type="ARBA" id="ARBA00022821"/>
    </source>
</evidence>
<accession>A0A834XAA6</accession>
<dbReference type="PANTHER" id="PTHR47186">
    <property type="entry name" value="LEUCINE-RICH REPEAT-CONTAINING PROTEIN 57"/>
    <property type="match status" value="1"/>
</dbReference>
<dbReference type="InterPro" id="IPR056789">
    <property type="entry name" value="LRR_R13L1-DRL21"/>
</dbReference>
<dbReference type="Pfam" id="PF25019">
    <property type="entry name" value="LRR_R13L1-DRL21"/>
    <property type="match status" value="1"/>
</dbReference>
<dbReference type="SUPFAM" id="SSF52058">
    <property type="entry name" value="L domain-like"/>
    <property type="match status" value="2"/>
</dbReference>
<dbReference type="SMART" id="SM00369">
    <property type="entry name" value="LRR_TYP"/>
    <property type="match status" value="2"/>
</dbReference>
<keyword evidence="2" id="KW-0677">Repeat</keyword>
<name>A0A834XAA6_9FABA</name>
<dbReference type="InterPro" id="IPR003591">
    <property type="entry name" value="Leu-rich_rpt_typical-subtyp"/>
</dbReference>
<dbReference type="Proteomes" id="UP000634136">
    <property type="component" value="Unassembled WGS sequence"/>
</dbReference>
<evidence type="ECO:0000259" key="6">
    <source>
        <dbReference type="Pfam" id="PF25019"/>
    </source>
</evidence>
<proteinExistence type="predicted"/>
<feature type="domain" description="R13L1/DRL21-like LRR repeat region" evidence="6">
    <location>
        <begin position="276"/>
        <end position="402"/>
    </location>
</feature>
<dbReference type="Gene3D" id="1.20.5.4130">
    <property type="match status" value="1"/>
</dbReference>
<evidence type="ECO:0000259" key="5">
    <source>
        <dbReference type="Pfam" id="PF18052"/>
    </source>
</evidence>
<comment type="caution">
    <text evidence="7">The sequence shown here is derived from an EMBL/GenBank/DDBJ whole genome shotgun (WGS) entry which is preliminary data.</text>
</comment>
<evidence type="ECO:0000313" key="7">
    <source>
        <dbReference type="EMBL" id="KAF7840394.1"/>
    </source>
</evidence>
<dbReference type="InterPro" id="IPR041118">
    <property type="entry name" value="Rx_N"/>
</dbReference>